<comment type="caution">
    <text evidence="4">The sequence shown here is derived from an EMBL/GenBank/DDBJ whole genome shotgun (WGS) entry which is preliminary data.</text>
</comment>
<evidence type="ECO:0000256" key="2">
    <source>
        <dbReference type="SAM" id="Phobius"/>
    </source>
</evidence>
<evidence type="ECO:0000313" key="4">
    <source>
        <dbReference type="EMBL" id="KAJ3169683.1"/>
    </source>
</evidence>
<dbReference type="AlphaFoldDB" id="A0AAD5TCP2"/>
<sequence length="525" mass="58527">MAAASAVRSQQEKAKDRPLLRGPHNTTYATVLAGVTFSMETFYRTTRTQGLNNLPKYRGCIVAANHWNMAIDIGALMQTCPRKVHFWTKAELFHGPTLIRKFMNAMGCLPVKRNSRSGKKESNDDLFQHTINTLSKGGVIAIFPEGTSHHSPHLTELKDGASWAALQNAAATADPEDYAPLVPVGITYEPLKYTWRHRVNVRYGTPVEVGPFLAEFEVDQRSAVKKLTQALEAALREVTINAPDWETLNAARQLQSVVLGHTACADDLETISIILELIEDKTTAFTSVVQQVGDYHVSLQGMGLKDKDLEIGNVPTITSLASHFVVHMFFAIVSLLYVIPSFLISAPAFFTLALLRHKEVFPESKAQKQIFSGYVIIPLCLTIVHFVLSRVIGFTTPLAKLWFFLILVLLSMVFPRAEDYRRQTFDMFGTSTRLLFARIMCGRGALHDVLRQRDHVREHLQSHIDPIKWQRRTRAMDGKKHQHAVPLAPHAVAAAPAPLPNGIPDPHGGDKLKKRIVTTGSEQPK</sequence>
<proteinExistence type="predicted"/>
<dbReference type="PANTHER" id="PTHR31605">
    <property type="entry name" value="GLYCEROL-3-PHOSPHATE O-ACYLTRANSFERASE 1"/>
    <property type="match status" value="1"/>
</dbReference>
<dbReference type="SUPFAM" id="SSF69593">
    <property type="entry name" value="Glycerol-3-phosphate (1)-acyltransferase"/>
    <property type="match status" value="1"/>
</dbReference>
<organism evidence="4 5">
    <name type="scientific">Geranomyces variabilis</name>
    <dbReference type="NCBI Taxonomy" id="109894"/>
    <lineage>
        <taxon>Eukaryota</taxon>
        <taxon>Fungi</taxon>
        <taxon>Fungi incertae sedis</taxon>
        <taxon>Chytridiomycota</taxon>
        <taxon>Chytridiomycota incertae sedis</taxon>
        <taxon>Chytridiomycetes</taxon>
        <taxon>Spizellomycetales</taxon>
        <taxon>Powellomycetaceae</taxon>
        <taxon>Geranomyces</taxon>
    </lineage>
</organism>
<dbReference type="GO" id="GO:0008654">
    <property type="term" value="P:phospholipid biosynthetic process"/>
    <property type="evidence" value="ECO:0007669"/>
    <property type="project" value="TreeGrafter"/>
</dbReference>
<dbReference type="GO" id="GO:0016287">
    <property type="term" value="F:glycerone-phosphate O-acyltransferase activity"/>
    <property type="evidence" value="ECO:0007669"/>
    <property type="project" value="TreeGrafter"/>
</dbReference>
<dbReference type="Pfam" id="PF01553">
    <property type="entry name" value="Acyltransferase"/>
    <property type="match status" value="1"/>
</dbReference>
<dbReference type="PANTHER" id="PTHR31605:SF0">
    <property type="entry name" value="GLYCEROL-3-PHOSPHATE O-ACYLTRANSFERASE 1"/>
    <property type="match status" value="1"/>
</dbReference>
<keyword evidence="2" id="KW-0812">Transmembrane</keyword>
<accession>A0AAD5TCP2</accession>
<protein>
    <recommendedName>
        <fullName evidence="3">Phospholipid/glycerol acyltransferase domain-containing protein</fullName>
    </recommendedName>
</protein>
<dbReference type="Proteomes" id="UP001212152">
    <property type="component" value="Unassembled WGS sequence"/>
</dbReference>
<dbReference type="InterPro" id="IPR052744">
    <property type="entry name" value="GPAT/DAPAT"/>
</dbReference>
<evidence type="ECO:0000256" key="1">
    <source>
        <dbReference type="SAM" id="MobiDB-lite"/>
    </source>
</evidence>
<evidence type="ECO:0000259" key="3">
    <source>
        <dbReference type="SMART" id="SM00563"/>
    </source>
</evidence>
<gene>
    <name evidence="4" type="ORF">HDU87_000563</name>
</gene>
<reference evidence="4" key="1">
    <citation type="submission" date="2020-05" db="EMBL/GenBank/DDBJ databases">
        <title>Phylogenomic resolution of chytrid fungi.</title>
        <authorList>
            <person name="Stajich J.E."/>
            <person name="Amses K."/>
            <person name="Simmons R."/>
            <person name="Seto K."/>
            <person name="Myers J."/>
            <person name="Bonds A."/>
            <person name="Quandt C.A."/>
            <person name="Barry K."/>
            <person name="Liu P."/>
            <person name="Grigoriev I."/>
            <person name="Longcore J.E."/>
            <person name="James T.Y."/>
        </authorList>
    </citation>
    <scope>NUCLEOTIDE SEQUENCE</scope>
    <source>
        <strain evidence="4">JEL0379</strain>
    </source>
</reference>
<evidence type="ECO:0000313" key="5">
    <source>
        <dbReference type="Proteomes" id="UP001212152"/>
    </source>
</evidence>
<dbReference type="InterPro" id="IPR002123">
    <property type="entry name" value="Plipid/glycerol_acylTrfase"/>
</dbReference>
<keyword evidence="5" id="KW-1185">Reference proteome</keyword>
<feature type="region of interest" description="Disordered" evidence="1">
    <location>
        <begin position="499"/>
        <end position="525"/>
    </location>
</feature>
<dbReference type="GO" id="GO:0004366">
    <property type="term" value="F:glycerol-3-phosphate O-acyltransferase activity"/>
    <property type="evidence" value="ECO:0007669"/>
    <property type="project" value="TreeGrafter"/>
</dbReference>
<feature type="transmembrane region" description="Helical" evidence="2">
    <location>
        <begin position="324"/>
        <end position="350"/>
    </location>
</feature>
<feature type="domain" description="Phospholipid/glycerol acyltransferase" evidence="3">
    <location>
        <begin position="60"/>
        <end position="189"/>
    </location>
</feature>
<feature type="transmembrane region" description="Helical" evidence="2">
    <location>
        <begin position="398"/>
        <end position="417"/>
    </location>
</feature>
<keyword evidence="2" id="KW-1133">Transmembrane helix</keyword>
<dbReference type="SMART" id="SM00563">
    <property type="entry name" value="PlsC"/>
    <property type="match status" value="1"/>
</dbReference>
<name>A0AAD5TCP2_9FUNG</name>
<dbReference type="EMBL" id="JADGJQ010000105">
    <property type="protein sequence ID" value="KAJ3169683.1"/>
    <property type="molecule type" value="Genomic_DNA"/>
</dbReference>
<feature type="transmembrane region" description="Helical" evidence="2">
    <location>
        <begin position="371"/>
        <end position="392"/>
    </location>
</feature>
<keyword evidence="2" id="KW-0472">Membrane</keyword>
<feature type="region of interest" description="Disordered" evidence="1">
    <location>
        <begin position="1"/>
        <end position="21"/>
    </location>
</feature>
<feature type="compositionally biased region" description="Basic and acidic residues" evidence="1">
    <location>
        <begin position="10"/>
        <end position="19"/>
    </location>
</feature>